<evidence type="ECO:0000256" key="3">
    <source>
        <dbReference type="ARBA" id="ARBA00022692"/>
    </source>
</evidence>
<dbReference type="Gene3D" id="3.30.420.10">
    <property type="entry name" value="Ribonuclease H-like superfamily/Ribonuclease H"/>
    <property type="match status" value="1"/>
</dbReference>
<dbReference type="GO" id="GO:0015137">
    <property type="term" value="F:citrate transmembrane transporter activity"/>
    <property type="evidence" value="ECO:0007669"/>
    <property type="project" value="TreeGrafter"/>
</dbReference>
<feature type="region of interest" description="Disordered" evidence="7">
    <location>
        <begin position="1006"/>
        <end position="1092"/>
    </location>
</feature>
<dbReference type="PANTHER" id="PTHR42893:SF11">
    <property type="entry name" value="PROTEIN DETOXIFICATION 43"/>
    <property type="match status" value="1"/>
</dbReference>
<dbReference type="InterPro" id="IPR036397">
    <property type="entry name" value="RNaseH_sf"/>
</dbReference>
<dbReference type="InterPro" id="IPR054722">
    <property type="entry name" value="PolX-like_BBD"/>
</dbReference>
<keyword evidence="10" id="KW-1185">Reference proteome</keyword>
<feature type="transmembrane region" description="Helical" evidence="6">
    <location>
        <begin position="244"/>
        <end position="263"/>
    </location>
</feature>
<evidence type="ECO:0000256" key="5">
    <source>
        <dbReference type="ARBA" id="ARBA00023136"/>
    </source>
</evidence>
<dbReference type="CDD" id="cd13136">
    <property type="entry name" value="MATE_DinF_like"/>
    <property type="match status" value="1"/>
</dbReference>
<keyword evidence="5 6" id="KW-0472">Membrane</keyword>
<evidence type="ECO:0000256" key="1">
    <source>
        <dbReference type="ARBA" id="ARBA00004141"/>
    </source>
</evidence>
<dbReference type="Pfam" id="PF01554">
    <property type="entry name" value="MatE"/>
    <property type="match status" value="1"/>
</dbReference>
<organism evidence="9 10">
    <name type="scientific">Mikania micrantha</name>
    <name type="common">bitter vine</name>
    <dbReference type="NCBI Taxonomy" id="192012"/>
    <lineage>
        <taxon>Eukaryota</taxon>
        <taxon>Viridiplantae</taxon>
        <taxon>Streptophyta</taxon>
        <taxon>Embryophyta</taxon>
        <taxon>Tracheophyta</taxon>
        <taxon>Spermatophyta</taxon>
        <taxon>Magnoliopsida</taxon>
        <taxon>eudicotyledons</taxon>
        <taxon>Gunneridae</taxon>
        <taxon>Pentapetalae</taxon>
        <taxon>asterids</taxon>
        <taxon>campanulids</taxon>
        <taxon>Asterales</taxon>
        <taxon>Asteraceae</taxon>
        <taxon>Asteroideae</taxon>
        <taxon>Heliantheae alliance</taxon>
        <taxon>Eupatorieae</taxon>
        <taxon>Mikania</taxon>
    </lineage>
</organism>
<dbReference type="Pfam" id="PF25597">
    <property type="entry name" value="SH3_retrovirus"/>
    <property type="match status" value="1"/>
</dbReference>
<evidence type="ECO:0000256" key="2">
    <source>
        <dbReference type="ARBA" id="ARBA00010199"/>
    </source>
</evidence>
<dbReference type="InterPro" id="IPR012337">
    <property type="entry name" value="RNaseH-like_sf"/>
</dbReference>
<feature type="compositionally biased region" description="Polar residues" evidence="7">
    <location>
        <begin position="1011"/>
        <end position="1025"/>
    </location>
</feature>
<dbReference type="PANTHER" id="PTHR42893">
    <property type="entry name" value="PROTEIN DETOXIFICATION 44, CHLOROPLASTIC-RELATED"/>
    <property type="match status" value="1"/>
</dbReference>
<evidence type="ECO:0000256" key="7">
    <source>
        <dbReference type="SAM" id="MobiDB-lite"/>
    </source>
</evidence>
<dbReference type="Pfam" id="PF13976">
    <property type="entry name" value="gag_pre-integrs"/>
    <property type="match status" value="1"/>
</dbReference>
<dbReference type="PROSITE" id="PS50994">
    <property type="entry name" value="INTEGRASE"/>
    <property type="match status" value="1"/>
</dbReference>
<feature type="region of interest" description="Disordered" evidence="7">
    <location>
        <begin position="117"/>
        <end position="137"/>
    </location>
</feature>
<evidence type="ECO:0000313" key="10">
    <source>
        <dbReference type="Proteomes" id="UP000326396"/>
    </source>
</evidence>
<reference evidence="9 10" key="1">
    <citation type="submission" date="2019-05" db="EMBL/GenBank/DDBJ databases">
        <title>Mikania micrantha, genome provides insights into the molecular mechanism of rapid growth.</title>
        <authorList>
            <person name="Liu B."/>
        </authorList>
    </citation>
    <scope>NUCLEOTIDE SEQUENCE [LARGE SCALE GENOMIC DNA]</scope>
    <source>
        <strain evidence="9">NLD-2019</strain>
        <tissue evidence="9">Leaf</tissue>
    </source>
</reference>
<dbReference type="GO" id="GO:0042910">
    <property type="term" value="F:xenobiotic transmembrane transporter activity"/>
    <property type="evidence" value="ECO:0007669"/>
    <property type="project" value="InterPro"/>
</dbReference>
<dbReference type="Pfam" id="PF22936">
    <property type="entry name" value="Pol_BBD"/>
    <property type="match status" value="1"/>
</dbReference>
<proteinExistence type="inferred from homology"/>
<evidence type="ECO:0000256" key="4">
    <source>
        <dbReference type="ARBA" id="ARBA00022989"/>
    </source>
</evidence>
<dbReference type="EMBL" id="SZYD01000007">
    <property type="protein sequence ID" value="KAD5802841.1"/>
    <property type="molecule type" value="Genomic_DNA"/>
</dbReference>
<feature type="transmembrane region" description="Helical" evidence="6">
    <location>
        <begin position="215"/>
        <end position="237"/>
    </location>
</feature>
<dbReference type="GO" id="GO:0015074">
    <property type="term" value="P:DNA integration"/>
    <property type="evidence" value="ECO:0007669"/>
    <property type="project" value="InterPro"/>
</dbReference>
<dbReference type="AlphaFoldDB" id="A0A5N6P2G7"/>
<comment type="subcellular location">
    <subcellularLocation>
        <location evidence="1">Membrane</location>
        <topology evidence="1">Multi-pass membrane protein</topology>
    </subcellularLocation>
</comment>
<feature type="transmembrane region" description="Helical" evidence="6">
    <location>
        <begin position="310"/>
        <end position="335"/>
    </location>
</feature>
<evidence type="ECO:0000256" key="6">
    <source>
        <dbReference type="RuleBase" id="RU004914"/>
    </source>
</evidence>
<feature type="transmembrane region" description="Helical" evidence="6">
    <location>
        <begin position="172"/>
        <end position="195"/>
    </location>
</feature>
<evidence type="ECO:0000313" key="9">
    <source>
        <dbReference type="EMBL" id="KAD5802841.1"/>
    </source>
</evidence>
<gene>
    <name evidence="9" type="ORF">E3N88_14201</name>
</gene>
<dbReference type="InterPro" id="IPR057670">
    <property type="entry name" value="SH3_retrovirus"/>
</dbReference>
<dbReference type="InterPro" id="IPR025724">
    <property type="entry name" value="GAG-pre-integrase_dom"/>
</dbReference>
<dbReference type="GO" id="GO:0015297">
    <property type="term" value="F:antiporter activity"/>
    <property type="evidence" value="ECO:0007669"/>
    <property type="project" value="InterPro"/>
</dbReference>
<dbReference type="InterPro" id="IPR044644">
    <property type="entry name" value="DinF-like"/>
</dbReference>
<dbReference type="GO" id="GO:0016020">
    <property type="term" value="C:membrane"/>
    <property type="evidence" value="ECO:0007669"/>
    <property type="project" value="UniProtKB-SubCell"/>
</dbReference>
<dbReference type="SUPFAM" id="SSF53098">
    <property type="entry name" value="Ribonuclease H-like"/>
    <property type="match status" value="1"/>
</dbReference>
<feature type="domain" description="Integrase catalytic" evidence="8">
    <location>
        <begin position="733"/>
        <end position="910"/>
    </location>
</feature>
<keyword evidence="3 6" id="KW-0812">Transmembrane</keyword>
<feature type="compositionally biased region" description="Acidic residues" evidence="7">
    <location>
        <begin position="1083"/>
        <end position="1092"/>
    </location>
</feature>
<dbReference type="InterPro" id="IPR002528">
    <property type="entry name" value="MATE_fam"/>
</dbReference>
<sequence>MAVNGISTWTLTKWNLPILIFFKDYRVALTLDSLGREILSIAIPVTIALAADPVASLVDTMYIGHIGSVEIAAVGISIALFNQVSKVVIFPLVSVTTSFVAEEETIEKVNMKAMEAEEDKDVENSKNCSTEKDDEKELTTLQDDSKTIASKNIDPATNVKIAKRNIPSASTALLFGLALGVLETLFLALFAKPLLSVTGVKSGSPMLKPAHKYLTLRSLGAPAVLVSLAVQGVFRGFKDTKTPLYATVAGDAANIILDPILIFTCKLGVSGAAIAHVLSQYLISLILLVKLMQQVNLLPLSTKSLQFNRFLKSGSLLLFRVVAATIPVTLAASLATKLGATTMAAFQICLQVWLTSSLLSDGLAVAGQWYQSQPHHCRHFPSSYKAIKLQGLRREFENLMMKEDEAVGDYFSRVMTIVSQRRSYGEPVTDQTVVEKILRSLTPRFHYIVPSIEVSNDLSQLAPVKLMGSLQSHEARINNRANNQAEKPEEQALQKDCWFNEENQAQVATDENPQAPAMHEEPHLFFALAPMHAAYNSDFALVASTGNVKNNAHLWFMDSGCSNHMTGSKESFTVLDETFKLEVNLGDKKKLGVESRGTVKIPLKNDKYKLLDDVYYAPRLEYNLLSVGQLMKKGYSLMFEDGKCTIKNKMSGINLMAINVSNNNMFLLDASQDTGGDEPSPLKNSNHTSKLWHLRYGHLNYQGLKQLSDKKMVQGLPPISLSDPCEGCIMGKQHKLPFQSKSWKATVKLGLIHADLCGPMQVPSLGGSYYDLLLIDDYTRMNWVHFIKHKSEAFYQFERFKALVERESNCYIKVLRTDRGGEFCSSEFNQYCDKWGIRRELTIPYTPEHNGVVERKNRTIMGLTRSMLKHKEMLNHFWAEGVATAVYLLNRSPTKARPNKTPVEEWGGIKPSVQHLRIFGCVAYSLIPSQQRQKLDHRSEKCLFVGYSQQSNGYRLYNPISKKFSVQKHVVFEEDSTWEWHNNGTKEPVLGPTHFSDPFPYLNLDSDHTSESSYDNLSASPTQPISHTSTLTNLPTLPNHLSQPNLHNPSTSHQPSIETTPGPSKRTTRPPGWLRDYHTGSESTDEETQLLP</sequence>
<comment type="caution">
    <text evidence="6">Lacks conserved residue(s) required for the propagation of feature annotation.</text>
</comment>
<evidence type="ECO:0000259" key="8">
    <source>
        <dbReference type="PROSITE" id="PS50994"/>
    </source>
</evidence>
<comment type="caution">
    <text evidence="9">The sequence shown here is derived from an EMBL/GenBank/DDBJ whole genome shotgun (WGS) entry which is preliminary data.</text>
</comment>
<dbReference type="Proteomes" id="UP000326396">
    <property type="component" value="Linkage Group LG15"/>
</dbReference>
<comment type="similarity">
    <text evidence="2 6">Belongs to the multi antimicrobial extrusion (MATE) (TC 2.A.66.1) family.</text>
</comment>
<feature type="transmembrane region" description="Helical" evidence="6">
    <location>
        <begin position="269"/>
        <end position="289"/>
    </location>
</feature>
<dbReference type="InterPro" id="IPR001584">
    <property type="entry name" value="Integrase_cat-core"/>
</dbReference>
<keyword evidence="4 6" id="KW-1133">Transmembrane helix</keyword>
<accession>A0A5N6P2G7</accession>
<dbReference type="Pfam" id="PF14223">
    <property type="entry name" value="Retrotran_gag_2"/>
    <property type="match status" value="1"/>
</dbReference>
<dbReference type="NCBIfam" id="TIGR00797">
    <property type="entry name" value="matE"/>
    <property type="match status" value="1"/>
</dbReference>
<protein>
    <recommendedName>
        <fullName evidence="6">Protein DETOXIFICATION</fullName>
    </recommendedName>
    <alternativeName>
        <fullName evidence="6">Multidrug and toxic compound extrusion protein</fullName>
    </alternativeName>
</protein>
<feature type="compositionally biased region" description="Polar residues" evidence="7">
    <location>
        <begin position="1042"/>
        <end position="1062"/>
    </location>
</feature>
<dbReference type="OrthoDB" id="1305885at2759"/>
<dbReference type="GO" id="GO:0003676">
    <property type="term" value="F:nucleic acid binding"/>
    <property type="evidence" value="ECO:0007669"/>
    <property type="project" value="InterPro"/>
</dbReference>
<dbReference type="Pfam" id="PF00665">
    <property type="entry name" value="rve"/>
    <property type="match status" value="1"/>
</dbReference>
<feature type="compositionally biased region" description="Low complexity" evidence="7">
    <location>
        <begin position="1026"/>
        <end position="1041"/>
    </location>
</feature>
<name>A0A5N6P2G7_9ASTR</name>